<keyword evidence="6 9" id="KW-1133">Transmembrane helix</keyword>
<evidence type="ECO:0000256" key="6">
    <source>
        <dbReference type="ARBA" id="ARBA00022989"/>
    </source>
</evidence>
<feature type="transmembrane region" description="Helical" evidence="9">
    <location>
        <begin position="91"/>
        <end position="111"/>
    </location>
</feature>
<accession>A0ABW3N0L8</accession>
<feature type="transmembrane region" description="Helical" evidence="9">
    <location>
        <begin position="319"/>
        <end position="336"/>
    </location>
</feature>
<keyword evidence="2" id="KW-0813">Transport</keyword>
<protein>
    <submittedName>
        <fullName evidence="10">ABC transporter permease</fullName>
    </submittedName>
</protein>
<feature type="transmembrane region" description="Helical" evidence="9">
    <location>
        <begin position="117"/>
        <end position="138"/>
    </location>
</feature>
<feature type="transmembrane region" description="Helical" evidence="9">
    <location>
        <begin position="291"/>
        <end position="313"/>
    </location>
</feature>
<evidence type="ECO:0000256" key="8">
    <source>
        <dbReference type="SAM" id="MobiDB-lite"/>
    </source>
</evidence>
<comment type="subcellular location">
    <subcellularLocation>
        <location evidence="1">Cell membrane</location>
        <topology evidence="1">Multi-pass membrane protein</topology>
    </subcellularLocation>
</comment>
<gene>
    <name evidence="10" type="ORF">ACFQ2V_16360</name>
</gene>
<dbReference type="EMBL" id="JBHTKH010000012">
    <property type="protein sequence ID" value="MFD1055888.1"/>
    <property type="molecule type" value="Genomic_DNA"/>
</dbReference>
<evidence type="ECO:0000256" key="3">
    <source>
        <dbReference type="ARBA" id="ARBA00022475"/>
    </source>
</evidence>
<feature type="transmembrane region" description="Helical" evidence="9">
    <location>
        <begin position="33"/>
        <end position="53"/>
    </location>
</feature>
<feature type="transmembrane region" description="Helical" evidence="9">
    <location>
        <begin position="234"/>
        <end position="254"/>
    </location>
</feature>
<keyword evidence="3" id="KW-1003">Cell membrane</keyword>
<keyword evidence="5 9" id="KW-0812">Transmembrane</keyword>
<organism evidence="10 11">
    <name type="scientific">Terrabacter terrigena</name>
    <dbReference type="NCBI Taxonomy" id="574718"/>
    <lineage>
        <taxon>Bacteria</taxon>
        <taxon>Bacillati</taxon>
        <taxon>Actinomycetota</taxon>
        <taxon>Actinomycetes</taxon>
        <taxon>Micrococcales</taxon>
        <taxon>Intrasporangiaceae</taxon>
        <taxon>Terrabacter</taxon>
    </lineage>
</organism>
<feature type="transmembrane region" description="Helical" evidence="9">
    <location>
        <begin position="65"/>
        <end position="84"/>
    </location>
</feature>
<proteinExistence type="predicted"/>
<evidence type="ECO:0000256" key="2">
    <source>
        <dbReference type="ARBA" id="ARBA00022448"/>
    </source>
</evidence>
<dbReference type="RefSeq" id="WP_386053919.1">
    <property type="nucleotide sequence ID" value="NZ_JBHTKH010000012.1"/>
</dbReference>
<evidence type="ECO:0000256" key="1">
    <source>
        <dbReference type="ARBA" id="ARBA00004651"/>
    </source>
</evidence>
<evidence type="ECO:0000256" key="4">
    <source>
        <dbReference type="ARBA" id="ARBA00022519"/>
    </source>
</evidence>
<evidence type="ECO:0000256" key="5">
    <source>
        <dbReference type="ARBA" id="ARBA00022692"/>
    </source>
</evidence>
<keyword evidence="4" id="KW-0997">Cell inner membrane</keyword>
<feature type="region of interest" description="Disordered" evidence="8">
    <location>
        <begin position="1"/>
        <end position="27"/>
    </location>
</feature>
<feature type="transmembrane region" description="Helical" evidence="9">
    <location>
        <begin position="266"/>
        <end position="284"/>
    </location>
</feature>
<evidence type="ECO:0000256" key="9">
    <source>
        <dbReference type="SAM" id="Phobius"/>
    </source>
</evidence>
<comment type="caution">
    <text evidence="10">The sequence shown here is derived from an EMBL/GenBank/DDBJ whole genome shotgun (WGS) entry which is preliminary data.</text>
</comment>
<dbReference type="PANTHER" id="PTHR32196:SF21">
    <property type="entry name" value="ABC TRANSPORTER PERMEASE PROTEIN YPHD-RELATED"/>
    <property type="match status" value="1"/>
</dbReference>
<dbReference type="Proteomes" id="UP001597046">
    <property type="component" value="Unassembled WGS sequence"/>
</dbReference>
<dbReference type="InterPro" id="IPR001851">
    <property type="entry name" value="ABC_transp_permease"/>
</dbReference>
<dbReference type="PANTHER" id="PTHR32196">
    <property type="entry name" value="ABC TRANSPORTER PERMEASE PROTEIN YPHD-RELATED-RELATED"/>
    <property type="match status" value="1"/>
</dbReference>
<dbReference type="CDD" id="cd06579">
    <property type="entry name" value="TM_PBP1_transp_AraH_like"/>
    <property type="match status" value="1"/>
</dbReference>
<keyword evidence="7 9" id="KW-0472">Membrane</keyword>
<sequence length="342" mass="35328">MSTTPSRAPAEPQPPHDAPATAQRRPTRPSGTFLVRFGLLVAWAVVIVSFMLMSDVFMTSGNWASILRSQAVLVVLAFSLIPTLTAGEYDLSVAASLALSAMLVAILTVQQGWSTPLAVVTAIVAAGLVGVVNAVLVVGIGIDSLIATLGTQTFLAGVILKISNGETISGVPSGLVELVNTPKVGQLPLGFFYALGLCILLWYIAQYTPLGRRLLFVGRNRNVSRLSGLHVSRLRAGSFVFGGLMGGLAGVIYVGTSGSADPTSGLTLLLPAMAAVFLGSTAIFPGTFNSWGALIGAYFLATGINGLALLGIGVYVQNLFYGAALVVAVAIAVIAGRRRAKA</sequence>
<evidence type="ECO:0000256" key="7">
    <source>
        <dbReference type="ARBA" id="ARBA00023136"/>
    </source>
</evidence>
<feature type="transmembrane region" description="Helical" evidence="9">
    <location>
        <begin position="184"/>
        <end position="205"/>
    </location>
</feature>
<dbReference type="Pfam" id="PF02653">
    <property type="entry name" value="BPD_transp_2"/>
    <property type="match status" value="1"/>
</dbReference>
<name>A0ABW3N0L8_9MICO</name>
<keyword evidence="11" id="KW-1185">Reference proteome</keyword>
<evidence type="ECO:0000313" key="11">
    <source>
        <dbReference type="Proteomes" id="UP001597046"/>
    </source>
</evidence>
<evidence type="ECO:0000313" key="10">
    <source>
        <dbReference type="EMBL" id="MFD1055888.1"/>
    </source>
</evidence>
<reference evidence="11" key="1">
    <citation type="journal article" date="2019" name="Int. J. Syst. Evol. Microbiol.">
        <title>The Global Catalogue of Microorganisms (GCM) 10K type strain sequencing project: providing services to taxonomists for standard genome sequencing and annotation.</title>
        <authorList>
            <consortium name="The Broad Institute Genomics Platform"/>
            <consortium name="The Broad Institute Genome Sequencing Center for Infectious Disease"/>
            <person name="Wu L."/>
            <person name="Ma J."/>
        </authorList>
    </citation>
    <scope>NUCLEOTIDE SEQUENCE [LARGE SCALE GENOMIC DNA]</scope>
    <source>
        <strain evidence="11">CCUG 57508</strain>
    </source>
</reference>